<evidence type="ECO:0000313" key="10">
    <source>
        <dbReference type="EMBL" id="MSS16923.1"/>
    </source>
</evidence>
<name>A0A6L5XCC7_9BACT</name>
<keyword evidence="4" id="KW-1134">Transmembrane beta strand</keyword>
<keyword evidence="8" id="KW-0175">Coiled coil</keyword>
<feature type="coiled-coil region" evidence="8">
    <location>
        <begin position="368"/>
        <end position="395"/>
    </location>
</feature>
<keyword evidence="9" id="KW-0732">Signal</keyword>
<reference evidence="10 11" key="1">
    <citation type="submission" date="2019-08" db="EMBL/GenBank/DDBJ databases">
        <title>In-depth cultivation of the pig gut microbiome towards novel bacterial diversity and tailored functional studies.</title>
        <authorList>
            <person name="Wylensek D."/>
            <person name="Hitch T.C.A."/>
            <person name="Clavel T."/>
        </authorList>
    </citation>
    <scope>NUCLEOTIDE SEQUENCE [LARGE SCALE GENOMIC DNA]</scope>
    <source>
        <strain evidence="10 11">Oil-RF-744-WCA-WT-10</strain>
    </source>
</reference>
<dbReference type="GO" id="GO:0015562">
    <property type="term" value="F:efflux transmembrane transporter activity"/>
    <property type="evidence" value="ECO:0007669"/>
    <property type="project" value="InterPro"/>
</dbReference>
<dbReference type="AlphaFoldDB" id="A0A6L5XCC7"/>
<sequence length="478" mass="53486">MRKFKLLLYFALLMSIQGMAQGTVSLDSCRRMAINNNREIQAGNIKIEQAGYQRKEAAAAYLPSIDLVGGYIYNQHKVSLKKEDQYLPIKTYNSATGKYDFGLVTDPATGMPAVVDGSIVPSMVALLPKSALTADIHNIFAGAITAVQPIYMGGKIRAMNAITKYAEELARSMNDSKIEDVIYNVDQAYWQVVSLRAKEKLVHSYLKLVKNLDSDVEKMMKQGVATQANKLSVDVKVNEGNVNLTKVENGLALSRMLLNQLCGQPIDRRYTLADEDKEDIEGTLRPSRFNMDTVYSKRHEIESLTLATKIYDEKANVTKSEMMPQVAAFAAYHALNPNAYNGFENKFGFGFSVGAMVKVPLWHWGGLSNKYKAALADARIKRVELEDAKEKIALQVNQAAYRYQEAWKTYEKTKANLVSANENLRCATVGYKEGVMNLDEVLTAQTAWFKAYSDNIDAQIDIQLCDVYLSKVLGEMRY</sequence>
<dbReference type="InterPro" id="IPR051906">
    <property type="entry name" value="TolC-like"/>
</dbReference>
<evidence type="ECO:0000256" key="9">
    <source>
        <dbReference type="SAM" id="SignalP"/>
    </source>
</evidence>
<feature type="chain" id="PRO_5026800459" evidence="9">
    <location>
        <begin position="21"/>
        <end position="478"/>
    </location>
</feature>
<evidence type="ECO:0000256" key="1">
    <source>
        <dbReference type="ARBA" id="ARBA00004442"/>
    </source>
</evidence>
<evidence type="ECO:0000256" key="7">
    <source>
        <dbReference type="ARBA" id="ARBA00023237"/>
    </source>
</evidence>
<comment type="subcellular location">
    <subcellularLocation>
        <location evidence="1">Cell outer membrane</location>
    </subcellularLocation>
</comment>
<evidence type="ECO:0000313" key="11">
    <source>
        <dbReference type="Proteomes" id="UP000483362"/>
    </source>
</evidence>
<feature type="signal peptide" evidence="9">
    <location>
        <begin position="1"/>
        <end position="20"/>
    </location>
</feature>
<evidence type="ECO:0000256" key="3">
    <source>
        <dbReference type="ARBA" id="ARBA00022448"/>
    </source>
</evidence>
<proteinExistence type="inferred from homology"/>
<protein>
    <submittedName>
        <fullName evidence="10">TolC family protein</fullName>
    </submittedName>
</protein>
<evidence type="ECO:0000256" key="8">
    <source>
        <dbReference type="SAM" id="Coils"/>
    </source>
</evidence>
<evidence type="ECO:0000256" key="5">
    <source>
        <dbReference type="ARBA" id="ARBA00022692"/>
    </source>
</evidence>
<dbReference type="Proteomes" id="UP000483362">
    <property type="component" value="Unassembled WGS sequence"/>
</dbReference>
<organism evidence="10 11">
    <name type="scientific">Sodaliphilus pleomorphus</name>
    <dbReference type="NCBI Taxonomy" id="2606626"/>
    <lineage>
        <taxon>Bacteria</taxon>
        <taxon>Pseudomonadati</taxon>
        <taxon>Bacteroidota</taxon>
        <taxon>Bacteroidia</taxon>
        <taxon>Bacteroidales</taxon>
        <taxon>Muribaculaceae</taxon>
        <taxon>Sodaliphilus</taxon>
    </lineage>
</organism>
<keyword evidence="7" id="KW-0998">Cell outer membrane</keyword>
<evidence type="ECO:0000256" key="2">
    <source>
        <dbReference type="ARBA" id="ARBA00007613"/>
    </source>
</evidence>
<dbReference type="GO" id="GO:1990281">
    <property type="term" value="C:efflux pump complex"/>
    <property type="evidence" value="ECO:0007669"/>
    <property type="project" value="TreeGrafter"/>
</dbReference>
<dbReference type="InterPro" id="IPR003423">
    <property type="entry name" value="OMP_efflux"/>
</dbReference>
<dbReference type="EMBL" id="VULT01000004">
    <property type="protein sequence ID" value="MSS16923.1"/>
    <property type="molecule type" value="Genomic_DNA"/>
</dbReference>
<keyword evidence="3" id="KW-0813">Transport</keyword>
<dbReference type="SUPFAM" id="SSF56954">
    <property type="entry name" value="Outer membrane efflux proteins (OEP)"/>
    <property type="match status" value="1"/>
</dbReference>
<accession>A0A6L5XCC7</accession>
<comment type="similarity">
    <text evidence="2">Belongs to the outer membrane factor (OMF) (TC 1.B.17) family.</text>
</comment>
<dbReference type="Gene3D" id="1.20.1600.10">
    <property type="entry name" value="Outer membrane efflux proteins (OEP)"/>
    <property type="match status" value="1"/>
</dbReference>
<keyword evidence="6" id="KW-0472">Membrane</keyword>
<evidence type="ECO:0000256" key="4">
    <source>
        <dbReference type="ARBA" id="ARBA00022452"/>
    </source>
</evidence>
<keyword evidence="11" id="KW-1185">Reference proteome</keyword>
<dbReference type="Pfam" id="PF02321">
    <property type="entry name" value="OEP"/>
    <property type="match status" value="1"/>
</dbReference>
<gene>
    <name evidence="10" type="ORF">FYJ29_03955</name>
</gene>
<dbReference type="PANTHER" id="PTHR30026:SF20">
    <property type="entry name" value="OUTER MEMBRANE PROTEIN TOLC"/>
    <property type="match status" value="1"/>
</dbReference>
<keyword evidence="5" id="KW-0812">Transmembrane</keyword>
<comment type="caution">
    <text evidence="10">The sequence shown here is derived from an EMBL/GenBank/DDBJ whole genome shotgun (WGS) entry which is preliminary data.</text>
</comment>
<evidence type="ECO:0000256" key="6">
    <source>
        <dbReference type="ARBA" id="ARBA00023136"/>
    </source>
</evidence>
<dbReference type="GO" id="GO:0015288">
    <property type="term" value="F:porin activity"/>
    <property type="evidence" value="ECO:0007669"/>
    <property type="project" value="TreeGrafter"/>
</dbReference>
<dbReference type="PANTHER" id="PTHR30026">
    <property type="entry name" value="OUTER MEMBRANE PROTEIN TOLC"/>
    <property type="match status" value="1"/>
</dbReference>
<dbReference type="GO" id="GO:0009279">
    <property type="term" value="C:cell outer membrane"/>
    <property type="evidence" value="ECO:0007669"/>
    <property type="project" value="UniProtKB-SubCell"/>
</dbReference>